<keyword evidence="1" id="KW-0812">Transmembrane</keyword>
<keyword evidence="1" id="KW-0472">Membrane</keyword>
<keyword evidence="1" id="KW-1133">Transmembrane helix</keyword>
<organism evidence="2">
    <name type="scientific">Candidatus Methanogaster sp. ANME-2c ERB4</name>
    <dbReference type="NCBI Taxonomy" id="2759911"/>
    <lineage>
        <taxon>Archaea</taxon>
        <taxon>Methanobacteriati</taxon>
        <taxon>Methanobacteriota</taxon>
        <taxon>Stenosarchaea group</taxon>
        <taxon>Methanomicrobia</taxon>
        <taxon>Methanosarcinales</taxon>
        <taxon>ANME-2 cluster</taxon>
        <taxon>Candidatus Methanogasteraceae</taxon>
        <taxon>Candidatus Methanogaster</taxon>
    </lineage>
</organism>
<feature type="transmembrane region" description="Helical" evidence="1">
    <location>
        <begin position="40"/>
        <end position="61"/>
    </location>
</feature>
<protein>
    <submittedName>
        <fullName evidence="2">Uncharacterized protein</fullName>
    </submittedName>
</protein>
<proteinExistence type="predicted"/>
<evidence type="ECO:0000313" key="2">
    <source>
        <dbReference type="EMBL" id="QNO47163.1"/>
    </source>
</evidence>
<feature type="transmembrane region" description="Helical" evidence="1">
    <location>
        <begin position="12"/>
        <end position="34"/>
    </location>
</feature>
<accession>A0A7G9YGM9</accession>
<dbReference type="EMBL" id="MT631243">
    <property type="protein sequence ID" value="QNO47163.1"/>
    <property type="molecule type" value="Genomic_DNA"/>
</dbReference>
<dbReference type="AlphaFoldDB" id="A0A7G9YGM9"/>
<name>A0A7G9YGM9_9EURY</name>
<gene>
    <name evidence="2" type="ORF">FLPJBPEJ_00007</name>
</gene>
<sequence>MNSDNWMKFRGYIRANIEWFLTVIIGIVLSTTVIDIKNSILKFEIMLAIVVIASFGLLYKYGIDFYKDYKKIIQSERVPMDAILKIENKKVMFDDATFAENAADVKIFRQLYNNMTVSNKIYARYKIKIQSRDDVPHLEDITLTRGNNTTTVSKLDQDITQPKQCLEIDRDELNISEPFKKIVEFFVPLYLKAGKTCNFELIYRTKAYKNALQGKTDYIQIRVNRITNQLRIEVILEGGMKNKFRVSPCVEEDGSNLSHKIFDASLERMQKTESQLKRQPEYNGDSAIWEIKNPKIGYSYRMYFRLLPKYT</sequence>
<evidence type="ECO:0000256" key="1">
    <source>
        <dbReference type="SAM" id="Phobius"/>
    </source>
</evidence>
<reference evidence="2" key="1">
    <citation type="submission" date="2020-06" db="EMBL/GenBank/DDBJ databases">
        <title>Unique genomic features of the anaerobic methanotrophic archaea.</title>
        <authorList>
            <person name="Chadwick G.L."/>
            <person name="Skennerton C.T."/>
            <person name="Laso-Perez R."/>
            <person name="Leu A.O."/>
            <person name="Speth D.R."/>
            <person name="Yu H."/>
            <person name="Morgan-Lang C."/>
            <person name="Hatzenpichler R."/>
            <person name="Goudeau D."/>
            <person name="Malmstrom R."/>
            <person name="Brazelton W.J."/>
            <person name="Woyke T."/>
            <person name="Hallam S.J."/>
            <person name="Tyson G.W."/>
            <person name="Wegener G."/>
            <person name="Boetius A."/>
            <person name="Orphan V."/>
        </authorList>
    </citation>
    <scope>NUCLEOTIDE SEQUENCE</scope>
</reference>